<proteinExistence type="predicted"/>
<reference evidence="1" key="1">
    <citation type="submission" date="2018-02" db="EMBL/GenBank/DDBJ databases">
        <title>Rhizophora mucronata_Transcriptome.</title>
        <authorList>
            <person name="Meera S.P."/>
            <person name="Sreeshan A."/>
            <person name="Augustine A."/>
        </authorList>
    </citation>
    <scope>NUCLEOTIDE SEQUENCE</scope>
    <source>
        <tissue evidence="1">Leaf</tissue>
    </source>
</reference>
<dbReference type="EMBL" id="GGEC01012475">
    <property type="protein sequence ID" value="MBW92958.1"/>
    <property type="molecule type" value="Transcribed_RNA"/>
</dbReference>
<organism evidence="1">
    <name type="scientific">Rhizophora mucronata</name>
    <name type="common">Asiatic mangrove</name>
    <dbReference type="NCBI Taxonomy" id="61149"/>
    <lineage>
        <taxon>Eukaryota</taxon>
        <taxon>Viridiplantae</taxon>
        <taxon>Streptophyta</taxon>
        <taxon>Embryophyta</taxon>
        <taxon>Tracheophyta</taxon>
        <taxon>Spermatophyta</taxon>
        <taxon>Magnoliopsida</taxon>
        <taxon>eudicotyledons</taxon>
        <taxon>Gunneridae</taxon>
        <taxon>Pentapetalae</taxon>
        <taxon>rosids</taxon>
        <taxon>fabids</taxon>
        <taxon>Malpighiales</taxon>
        <taxon>Rhizophoraceae</taxon>
        <taxon>Rhizophora</taxon>
    </lineage>
</organism>
<sequence>MVMMYQKCQNKSGRLIYQMKFPTIAQEAQCLTGIGSETLMPQVQSEGIPPVRLQTVL</sequence>
<accession>A0A2P2JHL2</accession>
<evidence type="ECO:0000313" key="1">
    <source>
        <dbReference type="EMBL" id="MBW92958.1"/>
    </source>
</evidence>
<name>A0A2P2JHL2_RHIMU</name>
<protein>
    <submittedName>
        <fullName evidence="1">Uncharacterized protein</fullName>
    </submittedName>
</protein>
<dbReference type="AlphaFoldDB" id="A0A2P2JHL2"/>